<organism evidence="1 2">
    <name type="scientific">Plakobranchus ocellatus</name>
    <dbReference type="NCBI Taxonomy" id="259542"/>
    <lineage>
        <taxon>Eukaryota</taxon>
        <taxon>Metazoa</taxon>
        <taxon>Spiralia</taxon>
        <taxon>Lophotrochozoa</taxon>
        <taxon>Mollusca</taxon>
        <taxon>Gastropoda</taxon>
        <taxon>Heterobranchia</taxon>
        <taxon>Euthyneura</taxon>
        <taxon>Panpulmonata</taxon>
        <taxon>Sacoglossa</taxon>
        <taxon>Placobranchoidea</taxon>
        <taxon>Plakobranchidae</taxon>
        <taxon>Plakobranchus</taxon>
    </lineage>
</organism>
<evidence type="ECO:0000313" key="1">
    <source>
        <dbReference type="EMBL" id="GFO25504.1"/>
    </source>
</evidence>
<proteinExistence type="predicted"/>
<reference evidence="1 2" key="1">
    <citation type="journal article" date="2021" name="Elife">
        <title>Chloroplast acquisition without the gene transfer in kleptoplastic sea slugs, Plakobranchus ocellatus.</title>
        <authorList>
            <person name="Maeda T."/>
            <person name="Takahashi S."/>
            <person name="Yoshida T."/>
            <person name="Shimamura S."/>
            <person name="Takaki Y."/>
            <person name="Nagai Y."/>
            <person name="Toyoda A."/>
            <person name="Suzuki Y."/>
            <person name="Arimoto A."/>
            <person name="Ishii H."/>
            <person name="Satoh N."/>
            <person name="Nishiyama T."/>
            <person name="Hasebe M."/>
            <person name="Maruyama T."/>
            <person name="Minagawa J."/>
            <person name="Obokata J."/>
            <person name="Shigenobu S."/>
        </authorList>
    </citation>
    <scope>NUCLEOTIDE SEQUENCE [LARGE SCALE GENOMIC DNA]</scope>
</reference>
<gene>
    <name evidence="1" type="ORF">PoB_005200900</name>
</gene>
<dbReference type="Proteomes" id="UP000735302">
    <property type="component" value="Unassembled WGS sequence"/>
</dbReference>
<dbReference type="EMBL" id="BLXT01005762">
    <property type="protein sequence ID" value="GFO25504.1"/>
    <property type="molecule type" value="Genomic_DNA"/>
</dbReference>
<dbReference type="AlphaFoldDB" id="A0AAV4BZ55"/>
<keyword evidence="2" id="KW-1185">Reference proteome</keyword>
<name>A0AAV4BZ55_9GAST</name>
<accession>A0AAV4BZ55</accession>
<protein>
    <submittedName>
        <fullName evidence="1">Uncharacterized protein</fullName>
    </submittedName>
</protein>
<evidence type="ECO:0000313" key="2">
    <source>
        <dbReference type="Proteomes" id="UP000735302"/>
    </source>
</evidence>
<comment type="caution">
    <text evidence="1">The sequence shown here is derived from an EMBL/GenBank/DDBJ whole genome shotgun (WGS) entry which is preliminary data.</text>
</comment>
<sequence>MSDCTSVMKSFNIKFDELRTQSLPDARTHFLYCNAHFLLDLSSVAELSLQKIEKGLPSFGRNQSSAFKFFPSDCATLGLIRTSANALGPHGDEKNGCRQDWLAFCALEH</sequence>